<dbReference type="RefSeq" id="WP_243357461.1">
    <property type="nucleotide sequence ID" value="NZ_JALGBH010000001.1"/>
</dbReference>
<proteinExistence type="predicted"/>
<comment type="caution">
    <text evidence="1">The sequence shown here is derived from an EMBL/GenBank/DDBJ whole genome shotgun (WGS) entry which is preliminary data.</text>
</comment>
<reference evidence="1" key="1">
    <citation type="submission" date="2022-03" db="EMBL/GenBank/DDBJ databases">
        <authorList>
            <person name="Woo C.Y."/>
        </authorList>
    </citation>
    <scope>NUCLEOTIDE SEQUENCE</scope>
    <source>
        <strain evidence="1">CYS-01</strain>
    </source>
</reference>
<dbReference type="Gene3D" id="3.30.420.40">
    <property type="match status" value="2"/>
</dbReference>
<dbReference type="EMBL" id="JALGBH010000001">
    <property type="protein sequence ID" value="MCJ0741096.1"/>
    <property type="molecule type" value="Genomic_DNA"/>
</dbReference>
<name>A0ABS9ZR71_9SPHI</name>
<dbReference type="InterPro" id="IPR043129">
    <property type="entry name" value="ATPase_NBD"/>
</dbReference>
<evidence type="ECO:0008006" key="3">
    <source>
        <dbReference type="Google" id="ProtNLM"/>
    </source>
</evidence>
<keyword evidence="2" id="KW-1185">Reference proteome</keyword>
<accession>A0ABS9ZR71</accession>
<sequence length="280" mass="32050">MIAVIYSGSKTAFWKLYADDKIVAETSTQGLNPYFNEEKQIFAFLNKNTTLINNAEKIKKIYAFVAGARTRSAQNNLREILEKFFVHSKIKIKDDLYGASIAACHHKSGIVGILGSGANCAYFNGKSPQENNFGLGYILADEGSSNYLGKILLKNFLEEKIPDDLKAKLESKYSLDRPSILERIYKRPNVQSYLSSFFDFFVENRKHKFIEQIIDQGFEKFLETYIKPTRAKHQNEEIHFVGSVAGTFQDRLRLVAQKHNIDITSITKEPIHNILHYYTN</sequence>
<evidence type="ECO:0000313" key="1">
    <source>
        <dbReference type="EMBL" id="MCJ0741096.1"/>
    </source>
</evidence>
<organism evidence="1 2">
    <name type="scientific">Pedobacter montanisoli</name>
    <dbReference type="NCBI Taxonomy" id="2923277"/>
    <lineage>
        <taxon>Bacteria</taxon>
        <taxon>Pseudomonadati</taxon>
        <taxon>Bacteroidota</taxon>
        <taxon>Sphingobacteriia</taxon>
        <taxon>Sphingobacteriales</taxon>
        <taxon>Sphingobacteriaceae</taxon>
        <taxon>Pedobacter</taxon>
    </lineage>
</organism>
<dbReference type="SUPFAM" id="SSF53067">
    <property type="entry name" value="Actin-like ATPase domain"/>
    <property type="match status" value="2"/>
</dbReference>
<protein>
    <recommendedName>
        <fullName evidence="3">N-acetylglucosamine kinase</fullName>
    </recommendedName>
</protein>
<dbReference type="Gene3D" id="1.10.720.160">
    <property type="match status" value="1"/>
</dbReference>
<evidence type="ECO:0000313" key="2">
    <source>
        <dbReference type="Proteomes" id="UP001165460"/>
    </source>
</evidence>
<dbReference type="Proteomes" id="UP001165460">
    <property type="component" value="Unassembled WGS sequence"/>
</dbReference>
<gene>
    <name evidence="1" type="ORF">MMF97_00145</name>
</gene>